<dbReference type="SUPFAM" id="SSF52821">
    <property type="entry name" value="Rhodanese/Cell cycle control phosphatase"/>
    <property type="match status" value="2"/>
</dbReference>
<evidence type="ECO:0000259" key="2">
    <source>
        <dbReference type="PROSITE" id="PS50206"/>
    </source>
</evidence>
<dbReference type="Gene3D" id="3.40.250.10">
    <property type="entry name" value="Rhodanese-like domain"/>
    <property type="match status" value="2"/>
</dbReference>
<dbReference type="InterPro" id="IPR051126">
    <property type="entry name" value="Thiosulfate_sulfurtransferase"/>
</dbReference>
<dbReference type="PANTHER" id="PTHR43855">
    <property type="entry name" value="THIOSULFATE SULFURTRANSFERASE"/>
    <property type="match status" value="1"/>
</dbReference>
<feature type="non-terminal residue" evidence="3">
    <location>
        <position position="1"/>
    </location>
</feature>
<gene>
    <name evidence="3" type="ORF">METZ01_LOCUS213848</name>
</gene>
<dbReference type="EMBL" id="UINC01049336">
    <property type="protein sequence ID" value="SVB60994.1"/>
    <property type="molecule type" value="Genomic_DNA"/>
</dbReference>
<dbReference type="CDD" id="cd01449">
    <property type="entry name" value="TST_Repeat_2"/>
    <property type="match status" value="1"/>
</dbReference>
<name>A0A382FF93_9ZZZZ</name>
<reference evidence="3" key="1">
    <citation type="submission" date="2018-05" db="EMBL/GenBank/DDBJ databases">
        <authorList>
            <person name="Lanie J.A."/>
            <person name="Ng W.-L."/>
            <person name="Kazmierczak K.M."/>
            <person name="Andrzejewski T.M."/>
            <person name="Davidsen T.M."/>
            <person name="Wayne K.J."/>
            <person name="Tettelin H."/>
            <person name="Glass J.I."/>
            <person name="Rusch D."/>
            <person name="Podicherti R."/>
            <person name="Tsui H.-C.T."/>
            <person name="Winkler M.E."/>
        </authorList>
    </citation>
    <scope>NUCLEOTIDE SEQUENCE</scope>
</reference>
<keyword evidence="1" id="KW-0677">Repeat</keyword>
<protein>
    <recommendedName>
        <fullName evidence="2">Rhodanese domain-containing protein</fullName>
    </recommendedName>
</protein>
<feature type="domain" description="Rhodanese" evidence="2">
    <location>
        <begin position="125"/>
        <end position="227"/>
    </location>
</feature>
<dbReference type="AlphaFoldDB" id="A0A382FF93"/>
<dbReference type="SMART" id="SM00450">
    <property type="entry name" value="RHOD"/>
    <property type="match status" value="2"/>
</dbReference>
<sequence>VYEKGHLPGAVQTNLKDFGHSSAGLSDMLLPPEEFEMQMARLGISSEDTIVTYDDSWGLPAARLVWALHHYGHSSAAALDGGWDRWKEELRPDDTAIVAGGSAIFRVGTNPDVSADYDWLMAHMERADVILLDTRSQAEFDQGHLPGAICWDWFRAIPEESWRTSRSPDELLPELAQIGVTESSEVVTYCAAGMRSAHTYVVLRQAGFPRVRLYDGSWQDWSSRSCRDDD</sequence>
<proteinExistence type="predicted"/>
<dbReference type="Pfam" id="PF00581">
    <property type="entry name" value="Rhodanese"/>
    <property type="match status" value="2"/>
</dbReference>
<feature type="domain" description="Rhodanese" evidence="2">
    <location>
        <begin position="2"/>
        <end position="95"/>
    </location>
</feature>
<evidence type="ECO:0000256" key="1">
    <source>
        <dbReference type="ARBA" id="ARBA00022737"/>
    </source>
</evidence>
<dbReference type="CDD" id="cd01448">
    <property type="entry name" value="TST_Repeat_1"/>
    <property type="match status" value="1"/>
</dbReference>
<dbReference type="PANTHER" id="PTHR43855:SF1">
    <property type="entry name" value="THIOSULFATE SULFURTRANSFERASE"/>
    <property type="match status" value="1"/>
</dbReference>
<evidence type="ECO:0000313" key="3">
    <source>
        <dbReference type="EMBL" id="SVB60994.1"/>
    </source>
</evidence>
<accession>A0A382FF93</accession>
<dbReference type="InterPro" id="IPR036873">
    <property type="entry name" value="Rhodanese-like_dom_sf"/>
</dbReference>
<dbReference type="PROSITE" id="PS50206">
    <property type="entry name" value="RHODANESE_3"/>
    <property type="match status" value="2"/>
</dbReference>
<dbReference type="InterPro" id="IPR001763">
    <property type="entry name" value="Rhodanese-like_dom"/>
</dbReference>
<organism evidence="3">
    <name type="scientific">marine metagenome</name>
    <dbReference type="NCBI Taxonomy" id="408172"/>
    <lineage>
        <taxon>unclassified sequences</taxon>
        <taxon>metagenomes</taxon>
        <taxon>ecological metagenomes</taxon>
    </lineage>
</organism>